<dbReference type="AlphaFoldDB" id="A0A8H8XFI3"/>
<gene>
    <name evidence="1" type="ORF">THERMOS_1848</name>
</gene>
<keyword evidence="2" id="KW-1185">Reference proteome</keyword>
<dbReference type="EMBL" id="CAESAQ020000078">
    <property type="protein sequence ID" value="CAB5503841.1"/>
    <property type="molecule type" value="Genomic_DNA"/>
</dbReference>
<comment type="caution">
    <text evidence="1">The sequence shown here is derived from an EMBL/GenBank/DDBJ whole genome shotgun (WGS) entry which is preliminary data.</text>
</comment>
<evidence type="ECO:0000313" key="1">
    <source>
        <dbReference type="EMBL" id="CAB5503841.1"/>
    </source>
</evidence>
<name>A0A8H8XFI3_9GAMM</name>
<sequence>MCFYFTFFIHRHTGGLENAIYKVFNPVCYSPPHRRLRKVKTAIVGGILYSPPHRRLRKSQLIF</sequence>
<protein>
    <submittedName>
        <fullName evidence="1">Uncharacterized protein</fullName>
    </submittedName>
</protein>
<organism evidence="1 2">
    <name type="scientific">Bathymodiolus thermophilus thioautotrophic gill symbiont</name>
    <dbReference type="NCBI Taxonomy" id="2360"/>
    <lineage>
        <taxon>Bacteria</taxon>
        <taxon>Pseudomonadati</taxon>
        <taxon>Pseudomonadota</taxon>
        <taxon>Gammaproteobacteria</taxon>
        <taxon>sulfur-oxidizing symbionts</taxon>
    </lineage>
</organism>
<dbReference type="Proteomes" id="UP000643672">
    <property type="component" value="Unassembled WGS sequence"/>
</dbReference>
<accession>A0A8H8XFI3</accession>
<proteinExistence type="predicted"/>
<evidence type="ECO:0000313" key="2">
    <source>
        <dbReference type="Proteomes" id="UP000643672"/>
    </source>
</evidence>
<reference evidence="1 2" key="1">
    <citation type="submission" date="2020-05" db="EMBL/GenBank/DDBJ databases">
        <authorList>
            <person name="Petersen J."/>
            <person name="Sayavedra L."/>
        </authorList>
    </citation>
    <scope>NUCLEOTIDE SEQUENCE [LARGE SCALE GENOMIC DNA]</scope>
    <source>
        <strain evidence="1">B thermophilus SOXS</strain>
    </source>
</reference>